<name>A0AAV4U1W5_9ARAC</name>
<reference evidence="1 2" key="1">
    <citation type="submission" date="2021-06" db="EMBL/GenBank/DDBJ databases">
        <title>Caerostris darwini draft genome.</title>
        <authorList>
            <person name="Kono N."/>
            <person name="Arakawa K."/>
        </authorList>
    </citation>
    <scope>NUCLEOTIDE SEQUENCE [LARGE SCALE GENOMIC DNA]</scope>
</reference>
<evidence type="ECO:0000313" key="2">
    <source>
        <dbReference type="Proteomes" id="UP001054837"/>
    </source>
</evidence>
<proteinExistence type="predicted"/>
<accession>A0AAV4U1W5</accession>
<evidence type="ECO:0000313" key="1">
    <source>
        <dbReference type="EMBL" id="GIY51721.1"/>
    </source>
</evidence>
<gene>
    <name evidence="1" type="ORF">CDAR_496121</name>
</gene>
<dbReference type="Proteomes" id="UP001054837">
    <property type="component" value="Unassembled WGS sequence"/>
</dbReference>
<comment type="caution">
    <text evidence="1">The sequence shown here is derived from an EMBL/GenBank/DDBJ whole genome shotgun (WGS) entry which is preliminary data.</text>
</comment>
<organism evidence="1 2">
    <name type="scientific">Caerostris darwini</name>
    <dbReference type="NCBI Taxonomy" id="1538125"/>
    <lineage>
        <taxon>Eukaryota</taxon>
        <taxon>Metazoa</taxon>
        <taxon>Ecdysozoa</taxon>
        <taxon>Arthropoda</taxon>
        <taxon>Chelicerata</taxon>
        <taxon>Arachnida</taxon>
        <taxon>Araneae</taxon>
        <taxon>Araneomorphae</taxon>
        <taxon>Entelegynae</taxon>
        <taxon>Araneoidea</taxon>
        <taxon>Araneidae</taxon>
        <taxon>Caerostris</taxon>
    </lineage>
</organism>
<sequence length="111" mass="12593">MHSDTGRYIYNEDTAVFGQLHSNLIKTQQWVLNMFALTTQCHANQTGFLARGRPFPAIREKELRRGEEFSRRRGVGAGAWPCPVAQWPSDPLRPIPPLFDSLPKVLKKSTS</sequence>
<protein>
    <submittedName>
        <fullName evidence="1">Uncharacterized protein</fullName>
    </submittedName>
</protein>
<keyword evidence="2" id="KW-1185">Reference proteome</keyword>
<dbReference type="EMBL" id="BPLQ01010581">
    <property type="protein sequence ID" value="GIY51721.1"/>
    <property type="molecule type" value="Genomic_DNA"/>
</dbReference>
<dbReference type="AlphaFoldDB" id="A0AAV4U1W5"/>